<proteinExistence type="inferred from homology"/>
<dbReference type="PANTHER" id="PTHR46696:SF1">
    <property type="entry name" value="CYTOCHROME P450 YJIB-RELATED"/>
    <property type="match status" value="1"/>
</dbReference>
<evidence type="ECO:0000256" key="7">
    <source>
        <dbReference type="RuleBase" id="RU000461"/>
    </source>
</evidence>
<keyword evidence="2 7" id="KW-0349">Heme</keyword>
<name>A0A2T2Z9B2_9NOCA</name>
<dbReference type="GO" id="GO:0016705">
    <property type="term" value="F:oxidoreductase activity, acting on paired donors, with incorporation or reduction of molecular oxygen"/>
    <property type="evidence" value="ECO:0007669"/>
    <property type="project" value="InterPro"/>
</dbReference>
<dbReference type="PANTHER" id="PTHR46696">
    <property type="entry name" value="P450, PUTATIVE (EUROFUNG)-RELATED"/>
    <property type="match status" value="1"/>
</dbReference>
<evidence type="ECO:0000256" key="4">
    <source>
        <dbReference type="ARBA" id="ARBA00023002"/>
    </source>
</evidence>
<evidence type="ECO:0000256" key="6">
    <source>
        <dbReference type="ARBA" id="ARBA00023033"/>
    </source>
</evidence>
<comment type="similarity">
    <text evidence="1 7">Belongs to the cytochrome P450 family.</text>
</comment>
<dbReference type="CDD" id="cd11037">
    <property type="entry name" value="CYP199A2-like"/>
    <property type="match status" value="1"/>
</dbReference>
<evidence type="ECO:0000256" key="2">
    <source>
        <dbReference type="ARBA" id="ARBA00022617"/>
    </source>
</evidence>
<dbReference type="InterPro" id="IPR036396">
    <property type="entry name" value="Cyt_P450_sf"/>
</dbReference>
<sequence length="394" mass="43707">MRHRVATPIYQPDLYSRAAVLDPYPHYTRLRELGPVVWLTKQRVYALPRYRECKTALRDDGTFVSGAGVALNPVTNRLSRGTTLSSDGEDHRRRRKLLAQHMTPKALRTMSEAVHRQAVTAVETAVSRGLIDGVELAATLPMSVVPDLIGWPQRGREDLLRWAAATFDALGPLNGQTLRTAPASVEMMRFTRRLARDKDLAPDSLGAEVLQAADEGSLSRSECPALLIDYLAPSLDTTISAISSALYLFATYPEQWQLLRSNPTLIPNAVNEVVRHQSPLRAFSRKAIRETELAGTVIPAEARVLVIYASANRDPDEWDDPDTFDIRRDASRQLGFGHGTHGCAGQGLARLETQAMLHTLIARVARIEIAGPTERAVNNIIYRFERLPLQLIPA</sequence>
<reference evidence="8 9" key="1">
    <citation type="submission" date="2018-02" db="EMBL/GenBank/DDBJ databases">
        <title>8 Nocardia nova and 1 Nocardia cyriacigeorgica strain used for evolution to TMP-SMX.</title>
        <authorList>
            <person name="Mehta H."/>
            <person name="Weng J."/>
            <person name="Shamoo Y."/>
        </authorList>
    </citation>
    <scope>NUCLEOTIDE SEQUENCE [LARGE SCALE GENOMIC DNA]</scope>
    <source>
        <strain evidence="8 9">ATCC 33727</strain>
    </source>
</reference>
<dbReference type="InterPro" id="IPR017972">
    <property type="entry name" value="Cyt_P450_CS"/>
</dbReference>
<dbReference type="EMBL" id="PYHS01000004">
    <property type="protein sequence ID" value="PSR64347.1"/>
    <property type="molecule type" value="Genomic_DNA"/>
</dbReference>
<dbReference type="Gene3D" id="1.10.630.10">
    <property type="entry name" value="Cytochrome P450"/>
    <property type="match status" value="1"/>
</dbReference>
<evidence type="ECO:0000256" key="1">
    <source>
        <dbReference type="ARBA" id="ARBA00010617"/>
    </source>
</evidence>
<dbReference type="Proteomes" id="UP000241647">
    <property type="component" value="Unassembled WGS sequence"/>
</dbReference>
<dbReference type="GO" id="GO:0005506">
    <property type="term" value="F:iron ion binding"/>
    <property type="evidence" value="ECO:0007669"/>
    <property type="project" value="InterPro"/>
</dbReference>
<dbReference type="SUPFAM" id="SSF48264">
    <property type="entry name" value="Cytochrome P450"/>
    <property type="match status" value="1"/>
</dbReference>
<accession>A0A2T2Z9B2</accession>
<gene>
    <name evidence="8" type="ORF">C8259_10265</name>
</gene>
<dbReference type="Pfam" id="PF00067">
    <property type="entry name" value="p450"/>
    <property type="match status" value="1"/>
</dbReference>
<dbReference type="RefSeq" id="WP_063022967.1">
    <property type="nucleotide sequence ID" value="NZ_PYHS01000004.1"/>
</dbReference>
<dbReference type="AlphaFoldDB" id="A0A2T2Z9B2"/>
<keyword evidence="5 7" id="KW-0408">Iron</keyword>
<dbReference type="InterPro" id="IPR001128">
    <property type="entry name" value="Cyt_P450"/>
</dbReference>
<dbReference type="InterPro" id="IPR002397">
    <property type="entry name" value="Cyt_P450_B"/>
</dbReference>
<protein>
    <submittedName>
        <fullName evidence="8">Cytochrome P450</fullName>
    </submittedName>
</protein>
<dbReference type="PROSITE" id="PS00086">
    <property type="entry name" value="CYTOCHROME_P450"/>
    <property type="match status" value="1"/>
</dbReference>
<comment type="caution">
    <text evidence="8">The sequence shown here is derived from an EMBL/GenBank/DDBJ whole genome shotgun (WGS) entry which is preliminary data.</text>
</comment>
<keyword evidence="6 7" id="KW-0503">Monooxygenase</keyword>
<keyword evidence="3 7" id="KW-0479">Metal-binding</keyword>
<dbReference type="GO" id="GO:0020037">
    <property type="term" value="F:heme binding"/>
    <property type="evidence" value="ECO:0007669"/>
    <property type="project" value="InterPro"/>
</dbReference>
<evidence type="ECO:0000256" key="3">
    <source>
        <dbReference type="ARBA" id="ARBA00022723"/>
    </source>
</evidence>
<evidence type="ECO:0000256" key="5">
    <source>
        <dbReference type="ARBA" id="ARBA00023004"/>
    </source>
</evidence>
<evidence type="ECO:0000313" key="8">
    <source>
        <dbReference type="EMBL" id="PSR64347.1"/>
    </source>
</evidence>
<evidence type="ECO:0000313" key="9">
    <source>
        <dbReference type="Proteomes" id="UP000241647"/>
    </source>
</evidence>
<dbReference type="GO" id="GO:0004497">
    <property type="term" value="F:monooxygenase activity"/>
    <property type="evidence" value="ECO:0007669"/>
    <property type="project" value="UniProtKB-KW"/>
</dbReference>
<dbReference type="PRINTS" id="PR00359">
    <property type="entry name" value="BP450"/>
</dbReference>
<keyword evidence="4 7" id="KW-0560">Oxidoreductase</keyword>
<organism evidence="8 9">
    <name type="scientific">Nocardia nova</name>
    <dbReference type="NCBI Taxonomy" id="37330"/>
    <lineage>
        <taxon>Bacteria</taxon>
        <taxon>Bacillati</taxon>
        <taxon>Actinomycetota</taxon>
        <taxon>Actinomycetes</taxon>
        <taxon>Mycobacteriales</taxon>
        <taxon>Nocardiaceae</taxon>
        <taxon>Nocardia</taxon>
    </lineage>
</organism>